<keyword evidence="2" id="KW-1185">Reference proteome</keyword>
<dbReference type="SFLD" id="SFLDG01135">
    <property type="entry name" value="C1.5.6:_HAD__Beta-PGM__Phospha"/>
    <property type="match status" value="1"/>
</dbReference>
<dbReference type="PANTHER" id="PTHR43434">
    <property type="entry name" value="PHOSPHOGLYCOLATE PHOSPHATASE"/>
    <property type="match status" value="1"/>
</dbReference>
<dbReference type="EC" id="3.6.1.1" evidence="1"/>
<dbReference type="EMBL" id="CP046244">
    <property type="protein sequence ID" value="QGP91243.1"/>
    <property type="molecule type" value="Genomic_DNA"/>
</dbReference>
<evidence type="ECO:0000313" key="1">
    <source>
        <dbReference type="EMBL" id="QGP91243.1"/>
    </source>
</evidence>
<dbReference type="OrthoDB" id="9792518at2"/>
<dbReference type="InterPro" id="IPR041492">
    <property type="entry name" value="HAD_2"/>
</dbReference>
<dbReference type="GO" id="GO:0004427">
    <property type="term" value="F:inorganic diphosphate phosphatase activity"/>
    <property type="evidence" value="ECO:0007669"/>
    <property type="project" value="UniProtKB-EC"/>
</dbReference>
<dbReference type="InterPro" id="IPR023214">
    <property type="entry name" value="HAD_sf"/>
</dbReference>
<dbReference type="InterPro" id="IPR036412">
    <property type="entry name" value="HAD-like_sf"/>
</dbReference>
<dbReference type="Proteomes" id="UP000425916">
    <property type="component" value="Chromosome"/>
</dbReference>
<dbReference type="CDD" id="cd02616">
    <property type="entry name" value="HAD_PPase"/>
    <property type="match status" value="1"/>
</dbReference>
<dbReference type="GO" id="GO:0008967">
    <property type="term" value="F:phosphoglycolate phosphatase activity"/>
    <property type="evidence" value="ECO:0007669"/>
    <property type="project" value="TreeGrafter"/>
</dbReference>
<gene>
    <name evidence="1" type="primary">ppaX_1</name>
    <name evidence="1" type="ORF">MGLY_05700</name>
</gene>
<dbReference type="PANTHER" id="PTHR43434:SF26">
    <property type="entry name" value="PYROPHOSPHATASE PPAX"/>
    <property type="match status" value="1"/>
</dbReference>
<dbReference type="Pfam" id="PF13419">
    <property type="entry name" value="HAD_2"/>
    <property type="match status" value="1"/>
</dbReference>
<dbReference type="RefSeq" id="WP_156271651.1">
    <property type="nucleotide sequence ID" value="NZ_CP046244.1"/>
</dbReference>
<dbReference type="InterPro" id="IPR006439">
    <property type="entry name" value="HAD-SF_hydro_IA"/>
</dbReference>
<dbReference type="AlphaFoldDB" id="A0A6I5ZN34"/>
<evidence type="ECO:0000313" key="2">
    <source>
        <dbReference type="Proteomes" id="UP000425916"/>
    </source>
</evidence>
<dbReference type="GO" id="GO:0006281">
    <property type="term" value="P:DNA repair"/>
    <property type="evidence" value="ECO:0007669"/>
    <property type="project" value="TreeGrafter"/>
</dbReference>
<dbReference type="NCBIfam" id="TIGR01549">
    <property type="entry name" value="HAD-SF-IA-v1"/>
    <property type="match status" value="1"/>
</dbReference>
<dbReference type="NCBIfam" id="TIGR01509">
    <property type="entry name" value="HAD-SF-IA-v3"/>
    <property type="match status" value="1"/>
</dbReference>
<dbReference type="GO" id="GO:0005829">
    <property type="term" value="C:cytosol"/>
    <property type="evidence" value="ECO:0007669"/>
    <property type="project" value="TreeGrafter"/>
</dbReference>
<protein>
    <submittedName>
        <fullName evidence="1">Pyrophosphatase PpaX</fullName>
        <ecNumber evidence="1">3.6.1.1</ecNumber>
    </submittedName>
</protein>
<dbReference type="SFLD" id="SFLDS00003">
    <property type="entry name" value="Haloacid_Dehalogenase"/>
    <property type="match status" value="1"/>
</dbReference>
<dbReference type="PRINTS" id="PR00413">
    <property type="entry name" value="HADHALOGNASE"/>
</dbReference>
<proteinExistence type="predicted"/>
<accession>A0A6I5ZN34</accession>
<dbReference type="SUPFAM" id="SSF56784">
    <property type="entry name" value="HAD-like"/>
    <property type="match status" value="1"/>
</dbReference>
<dbReference type="SFLD" id="SFLDG01129">
    <property type="entry name" value="C1.5:_HAD__Beta-PGM__Phosphata"/>
    <property type="match status" value="1"/>
</dbReference>
<name>A0A6I5ZN34_9FIRM</name>
<dbReference type="Gene3D" id="3.40.50.1000">
    <property type="entry name" value="HAD superfamily/HAD-like"/>
    <property type="match status" value="1"/>
</dbReference>
<dbReference type="Gene3D" id="1.10.150.240">
    <property type="entry name" value="Putative phosphatase, domain 2"/>
    <property type="match status" value="1"/>
</dbReference>
<sequence>MLSGVLFDFDGTLVDTSELVIKSFQHTLAPYLGRMVAPEEIYPYFGIPLRDGLAAFVPGKPDLVEEMLPVYRRFSEEHFDNLVQPCPGVREGLEQLRAAGIKLGIVTSRVRDTTLYGLRLFDLEDFFPVVVTMEDVRSHKPGPEPVRRGVELLELAPAEVAMIGDSPHDILAARAAGVTSVAATWSKIPRERLLAVRPDAVVNTMAELVDFCLDGNLAAVNICGPVSHGG</sequence>
<dbReference type="InterPro" id="IPR023198">
    <property type="entry name" value="PGP-like_dom2"/>
</dbReference>
<keyword evidence="1" id="KW-0378">Hydrolase</keyword>
<organism evidence="1 2">
    <name type="scientific">Neomoorella glycerini</name>
    <dbReference type="NCBI Taxonomy" id="55779"/>
    <lineage>
        <taxon>Bacteria</taxon>
        <taxon>Bacillati</taxon>
        <taxon>Bacillota</taxon>
        <taxon>Clostridia</taxon>
        <taxon>Neomoorellales</taxon>
        <taxon>Neomoorellaceae</taxon>
        <taxon>Neomoorella</taxon>
    </lineage>
</organism>
<dbReference type="InterPro" id="IPR050155">
    <property type="entry name" value="HAD-like_hydrolase_sf"/>
</dbReference>
<reference evidence="1 2" key="1">
    <citation type="submission" date="2019-11" db="EMBL/GenBank/DDBJ databases">
        <title>Genome sequence of Moorella glycerini DSM11254.</title>
        <authorList>
            <person name="Poehlein A."/>
            <person name="Boeer T."/>
            <person name="Daniel R."/>
        </authorList>
    </citation>
    <scope>NUCLEOTIDE SEQUENCE [LARGE SCALE GENOMIC DNA]</scope>
    <source>
        <strain evidence="1 2">DSM 11254</strain>
    </source>
</reference>